<organism evidence="1 2">
    <name type="scientific">Carnegiea gigantea</name>
    <dbReference type="NCBI Taxonomy" id="171969"/>
    <lineage>
        <taxon>Eukaryota</taxon>
        <taxon>Viridiplantae</taxon>
        <taxon>Streptophyta</taxon>
        <taxon>Embryophyta</taxon>
        <taxon>Tracheophyta</taxon>
        <taxon>Spermatophyta</taxon>
        <taxon>Magnoliopsida</taxon>
        <taxon>eudicotyledons</taxon>
        <taxon>Gunneridae</taxon>
        <taxon>Pentapetalae</taxon>
        <taxon>Caryophyllales</taxon>
        <taxon>Cactineae</taxon>
        <taxon>Cactaceae</taxon>
        <taxon>Cactoideae</taxon>
        <taxon>Echinocereeae</taxon>
        <taxon>Carnegiea</taxon>
    </lineage>
</organism>
<comment type="caution">
    <text evidence="1">The sequence shown here is derived from an EMBL/GenBank/DDBJ whole genome shotgun (WGS) entry which is preliminary data.</text>
</comment>
<evidence type="ECO:0000313" key="1">
    <source>
        <dbReference type="EMBL" id="KAJ8431498.1"/>
    </source>
</evidence>
<protein>
    <submittedName>
        <fullName evidence="1">Uncharacterized protein</fullName>
    </submittedName>
</protein>
<gene>
    <name evidence="1" type="ORF">Cgig2_003247</name>
</gene>
<evidence type="ECO:0000313" key="2">
    <source>
        <dbReference type="Proteomes" id="UP001153076"/>
    </source>
</evidence>
<reference evidence="1" key="1">
    <citation type="submission" date="2022-04" db="EMBL/GenBank/DDBJ databases">
        <title>Carnegiea gigantea Genome sequencing and assembly v2.</title>
        <authorList>
            <person name="Copetti D."/>
            <person name="Sanderson M.J."/>
            <person name="Burquez A."/>
            <person name="Wojciechowski M.F."/>
        </authorList>
    </citation>
    <scope>NUCLEOTIDE SEQUENCE</scope>
    <source>
        <strain evidence="1">SGP5-SGP5p</strain>
        <tissue evidence="1">Aerial part</tissue>
    </source>
</reference>
<sequence>MLLQLHRTTLLKNFLVGNSSSWVCGWSHANDYSRKRILLRSIQVSCLGLKCSTILQDEMNVSPTFPETVVVEAPNGFYKKGWQVVVDDVCHVVLCFFKNGKPLKRVNNILITLVANKPNLEILLWSMQPIRCWNFRQDLGGMLTNARGTLKQLGALRLVFSLFGKSI</sequence>
<accession>A0A9Q1JUW3</accession>
<keyword evidence="2" id="KW-1185">Reference proteome</keyword>
<proteinExistence type="predicted"/>
<name>A0A9Q1JUW3_9CARY</name>
<dbReference type="AlphaFoldDB" id="A0A9Q1JUW3"/>
<dbReference type="EMBL" id="JAKOGI010000685">
    <property type="protein sequence ID" value="KAJ8431498.1"/>
    <property type="molecule type" value="Genomic_DNA"/>
</dbReference>
<dbReference type="Proteomes" id="UP001153076">
    <property type="component" value="Unassembled WGS sequence"/>
</dbReference>